<name>A0A4S4K9E1_9APHY</name>
<keyword evidence="3" id="KW-1185">Reference proteome</keyword>
<dbReference type="Proteomes" id="UP000309038">
    <property type="component" value="Unassembled WGS sequence"/>
</dbReference>
<evidence type="ECO:0000313" key="2">
    <source>
        <dbReference type="EMBL" id="THG93847.1"/>
    </source>
</evidence>
<feature type="compositionally biased region" description="Polar residues" evidence="1">
    <location>
        <begin position="1"/>
        <end position="10"/>
    </location>
</feature>
<protein>
    <submittedName>
        <fullName evidence="2">Uncharacterized protein</fullName>
    </submittedName>
</protein>
<accession>A0A4S4K9E1</accession>
<reference evidence="2 3" key="1">
    <citation type="submission" date="2019-02" db="EMBL/GenBank/DDBJ databases">
        <title>Genome sequencing of the rare red list fungi Phlebia centrifuga.</title>
        <authorList>
            <person name="Buettner E."/>
            <person name="Kellner H."/>
        </authorList>
    </citation>
    <scope>NUCLEOTIDE SEQUENCE [LARGE SCALE GENOMIC DNA]</scope>
    <source>
        <strain evidence="2 3">DSM 108282</strain>
    </source>
</reference>
<organism evidence="2 3">
    <name type="scientific">Hermanssonia centrifuga</name>
    <dbReference type="NCBI Taxonomy" id="98765"/>
    <lineage>
        <taxon>Eukaryota</taxon>
        <taxon>Fungi</taxon>
        <taxon>Dikarya</taxon>
        <taxon>Basidiomycota</taxon>
        <taxon>Agaricomycotina</taxon>
        <taxon>Agaricomycetes</taxon>
        <taxon>Polyporales</taxon>
        <taxon>Meruliaceae</taxon>
        <taxon>Hermanssonia</taxon>
    </lineage>
</organism>
<dbReference type="AlphaFoldDB" id="A0A4S4K9E1"/>
<sequence length="61" mass="6294">MSAPSFKTPNGPTPGISGVSLEVPTNNSEMYAPGVKDPSQIKSPHLPFGENVTVATNANVL</sequence>
<gene>
    <name evidence="2" type="ORF">EW026_g7500</name>
</gene>
<proteinExistence type="predicted"/>
<dbReference type="EMBL" id="SGPJ01000558">
    <property type="protein sequence ID" value="THG93847.1"/>
    <property type="molecule type" value="Genomic_DNA"/>
</dbReference>
<feature type="region of interest" description="Disordered" evidence="1">
    <location>
        <begin position="1"/>
        <end position="47"/>
    </location>
</feature>
<evidence type="ECO:0000256" key="1">
    <source>
        <dbReference type="SAM" id="MobiDB-lite"/>
    </source>
</evidence>
<evidence type="ECO:0000313" key="3">
    <source>
        <dbReference type="Proteomes" id="UP000309038"/>
    </source>
</evidence>
<comment type="caution">
    <text evidence="2">The sequence shown here is derived from an EMBL/GenBank/DDBJ whole genome shotgun (WGS) entry which is preliminary data.</text>
</comment>